<organism evidence="3 4">
    <name type="scientific">Candidatus Daviesbacteria bacterium GW2011_GWF2_38_6</name>
    <dbReference type="NCBI Taxonomy" id="1618432"/>
    <lineage>
        <taxon>Bacteria</taxon>
        <taxon>Candidatus Daviesiibacteriota</taxon>
    </lineage>
</organism>
<comment type="caution">
    <text evidence="3">The sequence shown here is derived from an EMBL/GenBank/DDBJ whole genome shotgun (WGS) entry which is preliminary data.</text>
</comment>
<reference evidence="3 4" key="1">
    <citation type="journal article" date="2015" name="Nature">
        <title>rRNA introns, odd ribosomes, and small enigmatic genomes across a large radiation of phyla.</title>
        <authorList>
            <person name="Brown C.T."/>
            <person name="Hug L.A."/>
            <person name="Thomas B.C."/>
            <person name="Sharon I."/>
            <person name="Castelle C.J."/>
            <person name="Singh A."/>
            <person name="Wilkins M.J."/>
            <person name="Williams K.H."/>
            <person name="Banfield J.F."/>
        </authorList>
    </citation>
    <scope>NUCLEOTIDE SEQUENCE [LARGE SCALE GENOMIC DNA]</scope>
</reference>
<accession>A0A0G0KSQ1</accession>
<feature type="transmembrane region" description="Helical" evidence="2">
    <location>
        <begin position="157"/>
        <end position="179"/>
    </location>
</feature>
<feature type="compositionally biased region" description="Basic residues" evidence="1">
    <location>
        <begin position="403"/>
        <end position="419"/>
    </location>
</feature>
<protein>
    <submittedName>
        <fullName evidence="3">Uncharacterized protein</fullName>
    </submittedName>
</protein>
<feature type="transmembrane region" description="Helical" evidence="2">
    <location>
        <begin position="266"/>
        <end position="287"/>
    </location>
</feature>
<evidence type="ECO:0000256" key="1">
    <source>
        <dbReference type="SAM" id="MobiDB-lite"/>
    </source>
</evidence>
<keyword evidence="2" id="KW-0812">Transmembrane</keyword>
<evidence type="ECO:0000256" key="2">
    <source>
        <dbReference type="SAM" id="Phobius"/>
    </source>
</evidence>
<evidence type="ECO:0000313" key="4">
    <source>
        <dbReference type="Proteomes" id="UP000034324"/>
    </source>
</evidence>
<gene>
    <name evidence="3" type="ORF">US99_C0017G0008</name>
</gene>
<sequence length="419" mass="47412">MVINAELEKSYLVTPSTDMLLATPPVGVSGEIQLFHGNIRTFGKNPPIYDPGSLVIFASEPRPTEVYIMRRSLTAEEINRTENLIRNLLANPDKNVVRAADKLGITSIINPNGEFLPVRLLASQQEIADHRESLRTSILNHPFSQKLREPFRNIRNILFDGNAFGGHALYITLGLQGMWLDLIGGIESEPTILSLGPTLALIPALLLPYTGYDRRREQTQAHLITFGPTIAFGFTMGGIVSSFLLKQDIVQQFRDMLITFPAIGESSLSISNLFGLGAAIRVLLAYIETGYMSRDNRYEKWVFLDPPLKTRQLIGKLQGMREHILADRFIQAFLRQEDGELLREDPVAWDYYLKLPEKERGRLNPGIVQQLVLESHAPQLWSPMRKELRAWFNPETAQEARHKTAYTRRPRRGTSGLKK</sequence>
<feature type="transmembrane region" description="Helical" evidence="2">
    <location>
        <begin position="191"/>
        <end position="211"/>
    </location>
</feature>
<proteinExistence type="predicted"/>
<dbReference type="AlphaFoldDB" id="A0A0G0KSQ1"/>
<name>A0A0G0KSQ1_9BACT</name>
<feature type="transmembrane region" description="Helical" evidence="2">
    <location>
        <begin position="223"/>
        <end position="246"/>
    </location>
</feature>
<keyword evidence="2" id="KW-1133">Transmembrane helix</keyword>
<feature type="region of interest" description="Disordered" evidence="1">
    <location>
        <begin position="399"/>
        <end position="419"/>
    </location>
</feature>
<dbReference type="EMBL" id="LBVC01000017">
    <property type="protein sequence ID" value="KKQ78575.1"/>
    <property type="molecule type" value="Genomic_DNA"/>
</dbReference>
<keyword evidence="2" id="KW-0472">Membrane</keyword>
<dbReference type="Proteomes" id="UP000034324">
    <property type="component" value="Unassembled WGS sequence"/>
</dbReference>
<evidence type="ECO:0000313" key="3">
    <source>
        <dbReference type="EMBL" id="KKQ78575.1"/>
    </source>
</evidence>